<organism evidence="1 2">
    <name type="scientific">Neisseria weixii</name>
    <dbReference type="NCBI Taxonomy" id="1853276"/>
    <lineage>
        <taxon>Bacteria</taxon>
        <taxon>Pseudomonadati</taxon>
        <taxon>Pseudomonadota</taxon>
        <taxon>Betaproteobacteria</taxon>
        <taxon>Neisseriales</taxon>
        <taxon>Neisseriaceae</taxon>
        <taxon>Neisseria</taxon>
    </lineage>
</organism>
<evidence type="ECO:0000313" key="2">
    <source>
        <dbReference type="Proteomes" id="UP000272412"/>
    </source>
</evidence>
<gene>
    <name evidence="1" type="ORF">EGK74_13125</name>
</gene>
<protein>
    <submittedName>
        <fullName evidence="1">Uncharacterized protein</fullName>
    </submittedName>
</protein>
<dbReference type="AlphaFoldDB" id="A0A3N4MHW2"/>
<keyword evidence="2" id="KW-1185">Reference proteome</keyword>
<dbReference type="InterPro" id="IPR054044">
    <property type="entry name" value="PFIN"/>
</dbReference>
<accession>A0A3N4MHW2</accession>
<proteinExistence type="predicted"/>
<dbReference type="EMBL" id="RPFL01000069">
    <property type="protein sequence ID" value="RPD83204.1"/>
    <property type="molecule type" value="Genomic_DNA"/>
</dbReference>
<sequence length="189" mass="22219">MELKPLKLDWDIKYEFTLNNSSPVEPILIFEIPVKSRTVYMFLPFHDYPYHSGYILLLDTTLFLDAWRMSKNDEDYPNYHLGNEILWRKDRKFQNTGFLFNQGRKSPVPVISELTFDKDKGIVFSDSLTRTVWLLANGAEYLPVFSKTRQNAMLLQQAAGKTGCSIYACHDFLTHHFQTLNHQYRELMP</sequence>
<reference evidence="1 2" key="1">
    <citation type="submission" date="2018-11" db="EMBL/GenBank/DDBJ databases">
        <title>Neisseria weixii sp. nov. isolated from the rectal contents of plateau pika (Ochotona cruzoniae).</title>
        <authorList>
            <person name="Zhang G."/>
        </authorList>
    </citation>
    <scope>NUCLEOTIDE SEQUENCE [LARGE SCALE GENOMIC DNA]</scope>
    <source>
        <strain evidence="1 2">10009</strain>
    </source>
</reference>
<dbReference type="OrthoDB" id="5679866at2"/>
<comment type="caution">
    <text evidence="1">The sequence shown here is derived from an EMBL/GenBank/DDBJ whole genome shotgun (WGS) entry which is preliminary data.</text>
</comment>
<dbReference type="Proteomes" id="UP000272412">
    <property type="component" value="Unassembled WGS sequence"/>
</dbReference>
<name>A0A3N4MHW2_9NEIS</name>
<evidence type="ECO:0000313" key="1">
    <source>
        <dbReference type="EMBL" id="RPD83204.1"/>
    </source>
</evidence>
<dbReference type="RefSeq" id="WP_123803953.1">
    <property type="nucleotide sequence ID" value="NZ_RPFL01000069.1"/>
</dbReference>
<dbReference type="Pfam" id="PF22162">
    <property type="entry name" value="PFIN"/>
    <property type="match status" value="1"/>
</dbReference>